<keyword evidence="3" id="KW-1185">Reference proteome</keyword>
<accession>M1PRN8</accession>
<proteinExistence type="predicted"/>
<feature type="transmembrane region" description="Helical" evidence="1">
    <location>
        <begin position="193"/>
        <end position="211"/>
    </location>
</feature>
<keyword evidence="1" id="KW-1133">Transmembrane helix</keyword>
<organism evidence="2 3">
    <name type="scientific">Desulfocapsa sulfexigens (strain DSM 10523 / SB164P1)</name>
    <dbReference type="NCBI Taxonomy" id="1167006"/>
    <lineage>
        <taxon>Bacteria</taxon>
        <taxon>Pseudomonadati</taxon>
        <taxon>Thermodesulfobacteriota</taxon>
        <taxon>Desulfobulbia</taxon>
        <taxon>Desulfobulbales</taxon>
        <taxon>Desulfocapsaceae</taxon>
        <taxon>Desulfocapsa</taxon>
    </lineage>
</organism>
<dbReference type="eggNOG" id="ENOG5033XX1">
    <property type="taxonomic scope" value="Bacteria"/>
</dbReference>
<feature type="transmembrane region" description="Helical" evidence="1">
    <location>
        <begin position="384"/>
        <end position="403"/>
    </location>
</feature>
<gene>
    <name evidence="2" type="ordered locus">UWK_02464</name>
</gene>
<protein>
    <submittedName>
        <fullName evidence="2">Putative membrane protein (DUF2142)</fullName>
    </submittedName>
</protein>
<keyword evidence="1" id="KW-0472">Membrane</keyword>
<dbReference type="STRING" id="1167006.UWK_02464"/>
<feature type="transmembrane region" description="Helical" evidence="1">
    <location>
        <begin position="591"/>
        <end position="614"/>
    </location>
</feature>
<reference evidence="3" key="1">
    <citation type="journal article" date="2013" name="Stand. Genomic Sci.">
        <title>Complete genome sequence of Desulfocapsa sulfexigens, a marine deltaproteobacterium specialized in disproportionating inorganic sulfur compounds.</title>
        <authorList>
            <person name="Finster K.W."/>
            <person name="Kjeldsen K.U."/>
            <person name="Kube M."/>
            <person name="Reinhardt R."/>
            <person name="Mussmann M."/>
            <person name="Amann R."/>
            <person name="Schreiber L."/>
        </authorList>
    </citation>
    <scope>NUCLEOTIDE SEQUENCE [LARGE SCALE GENOMIC DNA]</scope>
    <source>
        <strain evidence="3">DSM 10523 / SB164P1</strain>
    </source>
</reference>
<feature type="transmembrane region" description="Helical" evidence="1">
    <location>
        <begin position="330"/>
        <end position="354"/>
    </location>
</feature>
<feature type="transmembrane region" description="Helical" evidence="1">
    <location>
        <begin position="415"/>
        <end position="434"/>
    </location>
</feature>
<dbReference type="Proteomes" id="UP000011721">
    <property type="component" value="Chromosome"/>
</dbReference>
<evidence type="ECO:0000313" key="3">
    <source>
        <dbReference type="Proteomes" id="UP000011721"/>
    </source>
</evidence>
<feature type="transmembrane region" description="Helical" evidence="1">
    <location>
        <begin position="161"/>
        <end position="181"/>
    </location>
</feature>
<dbReference type="KEGG" id="dsf:UWK_02464"/>
<evidence type="ECO:0000256" key="1">
    <source>
        <dbReference type="SAM" id="Phobius"/>
    </source>
</evidence>
<feature type="transmembrane region" description="Helical" evidence="1">
    <location>
        <begin position="282"/>
        <end position="300"/>
    </location>
</feature>
<keyword evidence="1" id="KW-0812">Transmembrane</keyword>
<sequence>MNTILKKWKFPIFLGVLLSVLYVQLFENRAFVELDITVTEPTLFKIYWAEKGQFYSEDNMVRVKVNPEQHQYGFYLTDIGKEAIRLRIDPQQYVGLSTIKKIDFQQTGYALLSVSSREDFAGLQPIFDIQAANITEDGLETDSTGVDPQFEYFPVLESAEYFSVLLVLRIASIFLLLFLFFSLTESYREEDRFFPLLFAIVLALVVAMAMLTRRNIHPDEYVHLDAAKYYSSNWIPPDVTDPQIAHTYSVYGVSRLNGPEVAYFLNGKFSELISVFPLPDYLTLRIFNLLLFTLLLLYILKIKGKRYVAAPLLISPQIWYVFSYCNSDAFALLLTFFIACQLAIPASMLNLYLLDREKKKKFVTALFLVFVFAAMFLLKKNYWFFIAFAAAYFLWRLVFIVSAEDRKQVVRKMTILILFALSVTGLRVAGDYAVNGWDRSEKLSQIREQLAHPFYKPSTPLEEKHPFLYRKARGASLKEIVVVDRWFERSYQSAFGIYGYFTATADDTYYDLMRPLAVVFFMALLLSVLFRGGLSGNILMFLFLGCSGAVIAASLYHSWTADFQPQGRYLLPMIPALCIVLYHSRNLMQNVLFRICLMGMFLLSTYSFLFVGMMQLTKM</sequence>
<name>M1PRN8_DESSD</name>
<evidence type="ECO:0000313" key="2">
    <source>
        <dbReference type="EMBL" id="AGF79001.1"/>
    </source>
</evidence>
<feature type="transmembrane region" description="Helical" evidence="1">
    <location>
        <begin position="361"/>
        <end position="378"/>
    </location>
</feature>
<dbReference type="EMBL" id="CP003985">
    <property type="protein sequence ID" value="AGF79001.1"/>
    <property type="molecule type" value="Genomic_DNA"/>
</dbReference>
<feature type="transmembrane region" description="Helical" evidence="1">
    <location>
        <begin position="512"/>
        <end position="530"/>
    </location>
</feature>
<dbReference type="AlphaFoldDB" id="M1PRN8"/>
<dbReference type="OrthoDB" id="6052932at2"/>
<feature type="transmembrane region" description="Helical" evidence="1">
    <location>
        <begin position="307"/>
        <end position="324"/>
    </location>
</feature>
<feature type="transmembrane region" description="Helical" evidence="1">
    <location>
        <begin position="537"/>
        <end position="556"/>
    </location>
</feature>
<dbReference type="RefSeq" id="WP_015404687.1">
    <property type="nucleotide sequence ID" value="NC_020304.1"/>
</dbReference>
<dbReference type="HOGENOM" id="CLU_441279_0_0_7"/>